<dbReference type="AlphaFoldDB" id="A0A0R1EH01"/>
<organism evidence="2 3">
    <name type="scientific">Drosophila yakuba</name>
    <name type="common">Fruit fly</name>
    <dbReference type="NCBI Taxonomy" id="7245"/>
    <lineage>
        <taxon>Eukaryota</taxon>
        <taxon>Metazoa</taxon>
        <taxon>Ecdysozoa</taxon>
        <taxon>Arthropoda</taxon>
        <taxon>Hexapoda</taxon>
        <taxon>Insecta</taxon>
        <taxon>Pterygota</taxon>
        <taxon>Neoptera</taxon>
        <taxon>Endopterygota</taxon>
        <taxon>Diptera</taxon>
        <taxon>Brachycera</taxon>
        <taxon>Muscomorpha</taxon>
        <taxon>Ephydroidea</taxon>
        <taxon>Drosophilidae</taxon>
        <taxon>Drosophila</taxon>
        <taxon>Sophophora</taxon>
    </lineage>
</organism>
<dbReference type="Proteomes" id="UP000002282">
    <property type="component" value="Chromosome X"/>
</dbReference>
<gene>
    <name evidence="2" type="primary">Dyak\GE28318</name>
    <name evidence="2" type="synonym">GE28318</name>
    <name evidence="2" type="ORF">Dyak_GE28318</name>
</gene>
<accession>A0A0R1EH01</accession>
<dbReference type="KEGG" id="dya:Dyak_GE28318"/>
<proteinExistence type="predicted"/>
<sequence length="86" mass="9975">MYNPRPQQHHPHPHPHPHPYITHTHPHSHETIPSKPNHQTIFIIATITINPSNVACTFELDSNICKCRAPKLNAIKRHAQYHTQFT</sequence>
<reference evidence="2 3" key="2">
    <citation type="journal article" date="2007" name="PLoS Biol.">
        <title>Principles of genome evolution in the Drosophila melanogaster species group.</title>
        <authorList>
            <person name="Ranz J.M."/>
            <person name="Maurin D."/>
            <person name="Chan Y.S."/>
            <person name="von Grotthuss M."/>
            <person name="Hillier L.W."/>
            <person name="Roote J."/>
            <person name="Ashburner M."/>
            <person name="Bergman C.M."/>
        </authorList>
    </citation>
    <scope>NUCLEOTIDE SEQUENCE [LARGE SCALE GENOMIC DNA]</scope>
    <source>
        <strain evidence="3">Tai18E2 / Tucson 14021-0261.01</strain>
    </source>
</reference>
<evidence type="ECO:0000313" key="2">
    <source>
        <dbReference type="EMBL" id="KRK06721.1"/>
    </source>
</evidence>
<feature type="region of interest" description="Disordered" evidence="1">
    <location>
        <begin position="1"/>
        <end position="37"/>
    </location>
</feature>
<dbReference type="EMBL" id="CM000162">
    <property type="protein sequence ID" value="KRK06721.1"/>
    <property type="molecule type" value="Genomic_DNA"/>
</dbReference>
<name>A0A0R1EH01_DROYA</name>
<evidence type="ECO:0000313" key="3">
    <source>
        <dbReference type="Proteomes" id="UP000002282"/>
    </source>
</evidence>
<reference evidence="2 3" key="1">
    <citation type="journal article" date="2007" name="Nature">
        <title>Evolution of genes and genomes on the Drosophila phylogeny.</title>
        <authorList>
            <consortium name="Drosophila 12 Genomes Consortium"/>
            <person name="Clark A.G."/>
            <person name="Eisen M.B."/>
            <person name="Smith D.R."/>
            <person name="Bergman C.M."/>
            <person name="Oliver B."/>
            <person name="Markow T.A."/>
            <person name="Kaufman T.C."/>
            <person name="Kellis M."/>
            <person name="Gelbart W."/>
            <person name="Iyer V.N."/>
            <person name="Pollard D.A."/>
            <person name="Sackton T.B."/>
            <person name="Larracuente A.M."/>
            <person name="Singh N.D."/>
            <person name="Abad J.P."/>
            <person name="Abt D.N."/>
            <person name="Adryan B."/>
            <person name="Aguade M."/>
            <person name="Akashi H."/>
            <person name="Anderson W.W."/>
            <person name="Aquadro C.F."/>
            <person name="Ardell D.H."/>
            <person name="Arguello R."/>
            <person name="Artieri C.G."/>
            <person name="Barbash D.A."/>
            <person name="Barker D."/>
            <person name="Barsanti P."/>
            <person name="Batterham P."/>
            <person name="Batzoglou S."/>
            <person name="Begun D."/>
            <person name="Bhutkar A."/>
            <person name="Blanco E."/>
            <person name="Bosak S.A."/>
            <person name="Bradley R.K."/>
            <person name="Brand A.D."/>
            <person name="Brent M.R."/>
            <person name="Brooks A.N."/>
            <person name="Brown R.H."/>
            <person name="Butlin R.K."/>
            <person name="Caggese C."/>
            <person name="Calvi B.R."/>
            <person name="Bernardo de Carvalho A."/>
            <person name="Caspi A."/>
            <person name="Castrezana S."/>
            <person name="Celniker S.E."/>
            <person name="Chang J.L."/>
            <person name="Chapple C."/>
            <person name="Chatterji S."/>
            <person name="Chinwalla A."/>
            <person name="Civetta A."/>
            <person name="Clifton S.W."/>
            <person name="Comeron J.M."/>
            <person name="Costello J.C."/>
            <person name="Coyne J.A."/>
            <person name="Daub J."/>
            <person name="David R.G."/>
            <person name="Delcher A.L."/>
            <person name="Delehaunty K."/>
            <person name="Do C.B."/>
            <person name="Ebling H."/>
            <person name="Edwards K."/>
            <person name="Eickbush T."/>
            <person name="Evans J.D."/>
            <person name="Filipski A."/>
            <person name="Findeiss S."/>
            <person name="Freyhult E."/>
            <person name="Fulton L."/>
            <person name="Fulton R."/>
            <person name="Garcia A.C."/>
            <person name="Gardiner A."/>
            <person name="Garfield D.A."/>
            <person name="Garvin B.E."/>
            <person name="Gibson G."/>
            <person name="Gilbert D."/>
            <person name="Gnerre S."/>
            <person name="Godfrey J."/>
            <person name="Good R."/>
            <person name="Gotea V."/>
            <person name="Gravely B."/>
            <person name="Greenberg A.J."/>
            <person name="Griffiths-Jones S."/>
            <person name="Gross S."/>
            <person name="Guigo R."/>
            <person name="Gustafson E.A."/>
            <person name="Haerty W."/>
            <person name="Hahn M.W."/>
            <person name="Halligan D.L."/>
            <person name="Halpern A.L."/>
            <person name="Halter G.M."/>
            <person name="Han M.V."/>
            <person name="Heger A."/>
            <person name="Hillier L."/>
            <person name="Hinrichs A.S."/>
            <person name="Holmes I."/>
            <person name="Hoskins R.A."/>
            <person name="Hubisz M.J."/>
            <person name="Hultmark D."/>
            <person name="Huntley M.A."/>
            <person name="Jaffe D.B."/>
            <person name="Jagadeeshan S."/>
            <person name="Jeck W.R."/>
            <person name="Johnson J."/>
            <person name="Jones C.D."/>
            <person name="Jordan W.C."/>
            <person name="Karpen G.H."/>
            <person name="Kataoka E."/>
            <person name="Keightley P.D."/>
            <person name="Kheradpour P."/>
            <person name="Kirkness E.F."/>
            <person name="Koerich L.B."/>
            <person name="Kristiansen K."/>
            <person name="Kudrna D."/>
            <person name="Kulathinal R.J."/>
            <person name="Kumar S."/>
            <person name="Kwok R."/>
            <person name="Lander E."/>
            <person name="Langley C.H."/>
            <person name="Lapoint R."/>
            <person name="Lazzaro B.P."/>
            <person name="Lee S.J."/>
            <person name="Levesque L."/>
            <person name="Li R."/>
            <person name="Lin C.F."/>
            <person name="Lin M.F."/>
            <person name="Lindblad-Toh K."/>
            <person name="Llopart A."/>
            <person name="Long M."/>
            <person name="Low L."/>
            <person name="Lozovsky E."/>
            <person name="Lu J."/>
            <person name="Luo M."/>
            <person name="Machado C.A."/>
            <person name="Makalowski W."/>
            <person name="Marzo M."/>
            <person name="Matsuda M."/>
            <person name="Matzkin L."/>
            <person name="McAllister B."/>
            <person name="McBride C.S."/>
            <person name="McKernan B."/>
            <person name="McKernan K."/>
            <person name="Mendez-Lago M."/>
            <person name="Minx P."/>
            <person name="Mollenhauer M.U."/>
            <person name="Montooth K."/>
            <person name="Mount S.M."/>
            <person name="Mu X."/>
            <person name="Myers E."/>
            <person name="Negre B."/>
            <person name="Newfeld S."/>
            <person name="Nielsen R."/>
            <person name="Noor M.A."/>
            <person name="O'Grady P."/>
            <person name="Pachter L."/>
            <person name="Papaceit M."/>
            <person name="Parisi M.J."/>
            <person name="Parisi M."/>
            <person name="Parts L."/>
            <person name="Pedersen J.S."/>
            <person name="Pesole G."/>
            <person name="Phillippy A.M."/>
            <person name="Ponting C.P."/>
            <person name="Pop M."/>
            <person name="Porcelli D."/>
            <person name="Powell J.R."/>
            <person name="Prohaska S."/>
            <person name="Pruitt K."/>
            <person name="Puig M."/>
            <person name="Quesneville H."/>
            <person name="Ram K.R."/>
            <person name="Rand D."/>
            <person name="Rasmussen M.D."/>
            <person name="Reed L.K."/>
            <person name="Reenan R."/>
            <person name="Reily A."/>
            <person name="Remington K.A."/>
            <person name="Rieger T.T."/>
            <person name="Ritchie M.G."/>
            <person name="Robin C."/>
            <person name="Rogers Y.H."/>
            <person name="Rohde C."/>
            <person name="Rozas J."/>
            <person name="Rubenfield M.J."/>
            <person name="Ruiz A."/>
            <person name="Russo S."/>
            <person name="Salzberg S.L."/>
            <person name="Sanchez-Gracia A."/>
            <person name="Saranga D.J."/>
            <person name="Sato H."/>
            <person name="Schaeffer S.W."/>
            <person name="Schatz M.C."/>
            <person name="Schlenke T."/>
            <person name="Schwartz R."/>
            <person name="Segarra C."/>
            <person name="Singh R.S."/>
            <person name="Sirot L."/>
            <person name="Sirota M."/>
            <person name="Sisneros N.B."/>
            <person name="Smith C.D."/>
            <person name="Smith T.F."/>
            <person name="Spieth J."/>
            <person name="Stage D.E."/>
            <person name="Stark A."/>
            <person name="Stephan W."/>
            <person name="Strausberg R.L."/>
            <person name="Strempel S."/>
            <person name="Sturgill D."/>
            <person name="Sutton G."/>
            <person name="Sutton G.G."/>
            <person name="Tao W."/>
            <person name="Teichmann S."/>
            <person name="Tobari Y.N."/>
            <person name="Tomimura Y."/>
            <person name="Tsolas J.M."/>
            <person name="Valente V.L."/>
            <person name="Venter E."/>
            <person name="Venter J.C."/>
            <person name="Vicario S."/>
            <person name="Vieira F.G."/>
            <person name="Vilella A.J."/>
            <person name="Villasante A."/>
            <person name="Walenz B."/>
            <person name="Wang J."/>
            <person name="Wasserman M."/>
            <person name="Watts T."/>
            <person name="Wilson D."/>
            <person name="Wilson R.K."/>
            <person name="Wing R.A."/>
            <person name="Wolfner M.F."/>
            <person name="Wong A."/>
            <person name="Wong G.K."/>
            <person name="Wu C.I."/>
            <person name="Wu G."/>
            <person name="Yamamoto D."/>
            <person name="Yang H.P."/>
            <person name="Yang S.P."/>
            <person name="Yorke J.A."/>
            <person name="Yoshida K."/>
            <person name="Zdobnov E."/>
            <person name="Zhang P."/>
            <person name="Zhang Y."/>
            <person name="Zimin A.V."/>
            <person name="Baldwin J."/>
            <person name="Abdouelleil A."/>
            <person name="Abdulkadir J."/>
            <person name="Abebe A."/>
            <person name="Abera B."/>
            <person name="Abreu J."/>
            <person name="Acer S.C."/>
            <person name="Aftuck L."/>
            <person name="Alexander A."/>
            <person name="An P."/>
            <person name="Anderson E."/>
            <person name="Anderson S."/>
            <person name="Arachi H."/>
            <person name="Azer M."/>
            <person name="Bachantsang P."/>
            <person name="Barry A."/>
            <person name="Bayul T."/>
            <person name="Berlin A."/>
            <person name="Bessette D."/>
            <person name="Bloom T."/>
            <person name="Blye J."/>
            <person name="Boguslavskiy L."/>
            <person name="Bonnet C."/>
            <person name="Boukhgalter B."/>
            <person name="Bourzgui I."/>
            <person name="Brown A."/>
            <person name="Cahill P."/>
            <person name="Channer S."/>
            <person name="Cheshatsang Y."/>
            <person name="Chuda L."/>
            <person name="Citroen M."/>
            <person name="Collymore A."/>
            <person name="Cooke P."/>
            <person name="Costello M."/>
            <person name="D'Aco K."/>
            <person name="Daza R."/>
            <person name="De Haan G."/>
            <person name="DeGray S."/>
            <person name="DeMaso C."/>
            <person name="Dhargay N."/>
            <person name="Dooley K."/>
            <person name="Dooley E."/>
            <person name="Doricent M."/>
            <person name="Dorje P."/>
            <person name="Dorjee K."/>
            <person name="Dupes A."/>
            <person name="Elong R."/>
            <person name="Falk J."/>
            <person name="Farina A."/>
            <person name="Faro S."/>
            <person name="Ferguson D."/>
            <person name="Fisher S."/>
            <person name="Foley C.D."/>
            <person name="Franke A."/>
            <person name="Friedrich D."/>
            <person name="Gadbois L."/>
            <person name="Gearin G."/>
            <person name="Gearin C.R."/>
            <person name="Giannoukos G."/>
            <person name="Goode T."/>
            <person name="Graham J."/>
            <person name="Grandbois E."/>
            <person name="Grewal S."/>
            <person name="Gyaltsen K."/>
            <person name="Hafez N."/>
            <person name="Hagos B."/>
            <person name="Hall J."/>
            <person name="Henson C."/>
            <person name="Hollinger A."/>
            <person name="Honan T."/>
            <person name="Huard M.D."/>
            <person name="Hughes L."/>
            <person name="Hurhula B."/>
            <person name="Husby M.E."/>
            <person name="Kamat A."/>
            <person name="Kanga B."/>
            <person name="Kashin S."/>
            <person name="Khazanovich D."/>
            <person name="Kisner P."/>
            <person name="Lance K."/>
            <person name="Lara M."/>
            <person name="Lee W."/>
            <person name="Lennon N."/>
            <person name="Letendre F."/>
            <person name="LeVine R."/>
            <person name="Lipovsky A."/>
            <person name="Liu X."/>
            <person name="Liu J."/>
            <person name="Liu S."/>
            <person name="Lokyitsang T."/>
            <person name="Lokyitsang Y."/>
            <person name="Lubonja R."/>
            <person name="Lui A."/>
            <person name="MacDonald P."/>
            <person name="Magnisalis V."/>
            <person name="Maru K."/>
            <person name="Matthews C."/>
            <person name="McCusker W."/>
            <person name="McDonough S."/>
            <person name="Mehta T."/>
            <person name="Meldrim J."/>
            <person name="Meneus L."/>
            <person name="Mihai O."/>
            <person name="Mihalev A."/>
            <person name="Mihova T."/>
            <person name="Mittelman R."/>
            <person name="Mlenga V."/>
            <person name="Montmayeur A."/>
            <person name="Mulrain L."/>
            <person name="Navidi A."/>
            <person name="Naylor J."/>
            <person name="Negash T."/>
            <person name="Nguyen T."/>
            <person name="Nguyen N."/>
            <person name="Nicol R."/>
            <person name="Norbu C."/>
            <person name="Norbu N."/>
            <person name="Novod N."/>
            <person name="O'Neill B."/>
            <person name="Osman S."/>
            <person name="Markiewicz E."/>
            <person name="Oyono O.L."/>
            <person name="Patti C."/>
            <person name="Phunkhang P."/>
            <person name="Pierre F."/>
            <person name="Priest M."/>
            <person name="Raghuraman S."/>
            <person name="Rege F."/>
            <person name="Reyes R."/>
            <person name="Rise C."/>
            <person name="Rogov P."/>
            <person name="Ross K."/>
            <person name="Ryan E."/>
            <person name="Settipalli S."/>
            <person name="Shea T."/>
            <person name="Sherpa N."/>
            <person name="Shi L."/>
            <person name="Shih D."/>
            <person name="Sparrow T."/>
            <person name="Spaulding J."/>
            <person name="Stalker J."/>
            <person name="Stange-Thomann N."/>
            <person name="Stavropoulos S."/>
            <person name="Stone C."/>
            <person name="Strader C."/>
            <person name="Tesfaye S."/>
            <person name="Thomson T."/>
            <person name="Thoulutsang Y."/>
            <person name="Thoulutsang D."/>
            <person name="Topham K."/>
            <person name="Topping I."/>
            <person name="Tsamla T."/>
            <person name="Vassiliev H."/>
            <person name="Vo A."/>
            <person name="Wangchuk T."/>
            <person name="Wangdi T."/>
            <person name="Weiand M."/>
            <person name="Wilkinson J."/>
            <person name="Wilson A."/>
            <person name="Yadav S."/>
            <person name="Young G."/>
            <person name="Yu Q."/>
            <person name="Zembek L."/>
            <person name="Zhong D."/>
            <person name="Zimmer A."/>
            <person name="Zwirko Z."/>
            <person name="Jaffe D.B."/>
            <person name="Alvarez P."/>
            <person name="Brockman W."/>
            <person name="Butler J."/>
            <person name="Chin C."/>
            <person name="Gnerre S."/>
            <person name="Grabherr M."/>
            <person name="Kleber M."/>
            <person name="Mauceli E."/>
            <person name="MacCallum I."/>
        </authorList>
    </citation>
    <scope>NUCLEOTIDE SEQUENCE [LARGE SCALE GENOMIC DNA]</scope>
    <source>
        <strain evidence="3">Tai18E2 / Tucson 14021-0261.01</strain>
    </source>
</reference>
<evidence type="ECO:0000256" key="1">
    <source>
        <dbReference type="SAM" id="MobiDB-lite"/>
    </source>
</evidence>
<feature type="compositionally biased region" description="Basic residues" evidence="1">
    <location>
        <begin position="7"/>
        <end position="17"/>
    </location>
</feature>
<protein>
    <submittedName>
        <fullName evidence="2">Uncharacterized protein</fullName>
    </submittedName>
</protein>
<keyword evidence="3" id="KW-1185">Reference proteome</keyword>